<dbReference type="AlphaFoldDB" id="A0A3G1KZK1"/>
<dbReference type="Proteomes" id="UP000323521">
    <property type="component" value="Chromosome"/>
</dbReference>
<reference evidence="2 3" key="1">
    <citation type="submission" date="2016-10" db="EMBL/GenBank/DDBJ databases">
        <title>Complete Genome Sequence of Peptococcaceae strain DCMF.</title>
        <authorList>
            <person name="Edwards R.J."/>
            <person name="Holland S.I."/>
            <person name="Deshpande N.P."/>
            <person name="Wong Y.K."/>
            <person name="Ertan H."/>
            <person name="Manefield M."/>
            <person name="Russell T.L."/>
            <person name="Lee M.J."/>
        </authorList>
    </citation>
    <scope>NUCLEOTIDE SEQUENCE [LARGE SCALE GENOMIC DNA]</scope>
    <source>
        <strain evidence="2 3">DCMF</strain>
    </source>
</reference>
<dbReference type="KEGG" id="fwa:DCMF_27210"/>
<accession>A0A3G1KZK1</accession>
<dbReference type="OrthoDB" id="1803787at2"/>
<feature type="region of interest" description="Disordered" evidence="1">
    <location>
        <begin position="452"/>
        <end position="482"/>
    </location>
</feature>
<dbReference type="RefSeq" id="WP_148137343.1">
    <property type="nucleotide sequence ID" value="NZ_CP017634.1"/>
</dbReference>
<feature type="region of interest" description="Disordered" evidence="1">
    <location>
        <begin position="547"/>
        <end position="568"/>
    </location>
</feature>
<feature type="compositionally biased region" description="Gly residues" evidence="1">
    <location>
        <begin position="550"/>
        <end position="560"/>
    </location>
</feature>
<organism evidence="2 3">
    <name type="scientific">Formimonas warabiya</name>
    <dbReference type="NCBI Taxonomy" id="1761012"/>
    <lineage>
        <taxon>Bacteria</taxon>
        <taxon>Bacillati</taxon>
        <taxon>Bacillota</taxon>
        <taxon>Clostridia</taxon>
        <taxon>Eubacteriales</taxon>
        <taxon>Peptococcaceae</taxon>
        <taxon>Candidatus Formimonas</taxon>
    </lineage>
</organism>
<gene>
    <name evidence="2" type="ORF">DCMF_27210</name>
</gene>
<protein>
    <submittedName>
        <fullName evidence="2">Uncharacterized protein</fullName>
    </submittedName>
</protein>
<dbReference type="EMBL" id="CP017634">
    <property type="protein sequence ID" value="ATW27952.1"/>
    <property type="molecule type" value="Genomic_DNA"/>
</dbReference>
<name>A0A3G1KZK1_FORW1</name>
<sequence length="568" mass="55766">MAYTKTTWVDNTTPLSAQNLNKIEQGIYLTNSIFDNTSGTDSYTITIPGIASYTELIGIPLNIKCTIANTTSATLNVNSLGAINIVRGTSTALLTGEIIANKIIVVVYDGANFQLLSQGVDVSQASKTETLTNKTLTAPKITSGSYLADPNGNELIKFPTTVASAVNEITVSNAAAGSSPSISASGGDTNIGINLVPKGTGKVLVNGTEVSVVGHAHQAAIIAIADAGGLITATDVEGAIQELFISASNGKSSIASAITGMGQSASGSDSFSTLASKISAISSDANAAAGNVLSGKTAYVGGSKITGTMPNRAGDNVNISSSVVGTTLKLRSPAGYYDGIDDTVYITDADFVASNIKNGINIFGLTGTLGASQSLVWSTSGTYSWTSPATPTTVYVNVISATGGSGGGGGSWGYNHDGKCNDNYYSGNSGNPGNAGGVTSFGGYLSISASAPGQGGTGGGSPGGIGGAGSPPGSNHNGRYGGAGGGNGGAGGTFANGSGGGGGGGGNFYPQQTVNNTFVIPPSTAITITVGAAGTGGAGGTKGSDSYGYGSNGSNGGSGLSGRVEISW</sequence>
<keyword evidence="3" id="KW-1185">Reference proteome</keyword>
<feature type="compositionally biased region" description="Gly residues" evidence="1">
    <location>
        <begin position="453"/>
        <end position="470"/>
    </location>
</feature>
<evidence type="ECO:0000313" key="2">
    <source>
        <dbReference type="EMBL" id="ATW27952.1"/>
    </source>
</evidence>
<proteinExistence type="predicted"/>
<evidence type="ECO:0000313" key="3">
    <source>
        <dbReference type="Proteomes" id="UP000323521"/>
    </source>
</evidence>
<evidence type="ECO:0000256" key="1">
    <source>
        <dbReference type="SAM" id="MobiDB-lite"/>
    </source>
</evidence>